<evidence type="ECO:0000256" key="3">
    <source>
        <dbReference type="HAMAP-Rule" id="MF_01151"/>
    </source>
</evidence>
<dbReference type="PROSITE" id="PS01071">
    <property type="entry name" value="GRPE"/>
    <property type="match status" value="1"/>
</dbReference>
<dbReference type="CDD" id="cd00446">
    <property type="entry name" value="GrpE"/>
    <property type="match status" value="1"/>
</dbReference>
<gene>
    <name evidence="3 7" type="primary">grpE</name>
    <name evidence="7" type="ORF">ACFO3A_01840</name>
</gene>
<keyword evidence="2 3" id="KW-0143">Chaperone</keyword>
<evidence type="ECO:0000256" key="1">
    <source>
        <dbReference type="ARBA" id="ARBA00009054"/>
    </source>
</evidence>
<dbReference type="Gene3D" id="2.30.22.10">
    <property type="entry name" value="Head domain of nucleotide exchange factor GrpE"/>
    <property type="match status" value="1"/>
</dbReference>
<evidence type="ECO:0000256" key="4">
    <source>
        <dbReference type="RuleBase" id="RU000639"/>
    </source>
</evidence>
<name>A0ABV9GUT5_9BURK</name>
<evidence type="ECO:0000313" key="8">
    <source>
        <dbReference type="Proteomes" id="UP001595967"/>
    </source>
</evidence>
<reference evidence="8" key="1">
    <citation type="journal article" date="2019" name="Int. J. Syst. Evol. Microbiol.">
        <title>The Global Catalogue of Microorganisms (GCM) 10K type strain sequencing project: providing services to taxonomists for standard genome sequencing and annotation.</title>
        <authorList>
            <consortium name="The Broad Institute Genomics Platform"/>
            <consortium name="The Broad Institute Genome Sequencing Center for Infectious Disease"/>
            <person name="Wu L."/>
            <person name="Ma J."/>
        </authorList>
    </citation>
    <scope>NUCLEOTIDE SEQUENCE [LARGE SCALE GENOMIC DNA]</scope>
    <source>
        <strain evidence="8">JCM 11650</strain>
    </source>
</reference>
<dbReference type="Gene3D" id="3.90.20.20">
    <property type="match status" value="1"/>
</dbReference>
<comment type="function">
    <text evidence="3 4">Participates actively in the response to hyperosmotic and heat shock by preventing the aggregation of stress-denatured proteins, in association with DnaK and GrpE. It is the nucleotide exchange factor for DnaK and may function as a thermosensor. Unfolded proteins bind initially to DnaJ; upon interaction with the DnaJ-bound protein, DnaK hydrolyzes its bound ATP, resulting in the formation of a stable complex. GrpE releases ADP from DnaK; ATP binding to DnaK triggers the release of the substrate protein, thus completing the reaction cycle. Several rounds of ATP-dependent interactions between DnaJ, DnaK and GrpE are required for fully efficient folding.</text>
</comment>
<dbReference type="SUPFAM" id="SSF51064">
    <property type="entry name" value="Head domain of nucleotide exchange factor GrpE"/>
    <property type="match status" value="1"/>
</dbReference>
<evidence type="ECO:0000256" key="5">
    <source>
        <dbReference type="RuleBase" id="RU004478"/>
    </source>
</evidence>
<comment type="subcellular location">
    <subcellularLocation>
        <location evidence="3">Cytoplasm</location>
    </subcellularLocation>
</comment>
<comment type="similarity">
    <text evidence="1 3 5">Belongs to the GrpE family.</text>
</comment>
<evidence type="ECO:0000256" key="6">
    <source>
        <dbReference type="SAM" id="Coils"/>
    </source>
</evidence>
<protein>
    <recommendedName>
        <fullName evidence="3 4">Protein GrpE</fullName>
    </recommendedName>
    <alternativeName>
        <fullName evidence="3">HSP-70 cofactor</fullName>
    </alternativeName>
</protein>
<accession>A0ABV9GUT5</accession>
<organism evidence="7 8">
    <name type="scientific">Comamonas nitrativorans</name>
    <dbReference type="NCBI Taxonomy" id="108437"/>
    <lineage>
        <taxon>Bacteria</taxon>
        <taxon>Pseudomonadati</taxon>
        <taxon>Pseudomonadota</taxon>
        <taxon>Betaproteobacteria</taxon>
        <taxon>Burkholderiales</taxon>
        <taxon>Comamonadaceae</taxon>
        <taxon>Comamonas</taxon>
    </lineage>
</organism>
<dbReference type="EMBL" id="JBHSEW010000001">
    <property type="protein sequence ID" value="MFC4620961.1"/>
    <property type="molecule type" value="Genomic_DNA"/>
</dbReference>
<comment type="subunit">
    <text evidence="3">Homodimer.</text>
</comment>
<dbReference type="HAMAP" id="MF_01151">
    <property type="entry name" value="GrpE"/>
    <property type="match status" value="1"/>
</dbReference>
<dbReference type="Proteomes" id="UP001595967">
    <property type="component" value="Unassembled WGS sequence"/>
</dbReference>
<comment type="caution">
    <text evidence="7">The sequence shown here is derived from an EMBL/GenBank/DDBJ whole genome shotgun (WGS) entry which is preliminary data.</text>
</comment>
<keyword evidence="3 4" id="KW-0346">Stress response</keyword>
<proteinExistence type="inferred from homology"/>
<dbReference type="PANTHER" id="PTHR21237:SF23">
    <property type="entry name" value="GRPE PROTEIN HOMOLOG, MITOCHONDRIAL"/>
    <property type="match status" value="1"/>
</dbReference>
<keyword evidence="3" id="KW-0963">Cytoplasm</keyword>
<keyword evidence="6" id="KW-0175">Coiled coil</keyword>
<keyword evidence="8" id="KW-1185">Reference proteome</keyword>
<dbReference type="Pfam" id="PF01025">
    <property type="entry name" value="GrpE"/>
    <property type="match status" value="1"/>
</dbReference>
<dbReference type="SUPFAM" id="SSF58014">
    <property type="entry name" value="Coiled-coil domain of nucleotide exchange factor GrpE"/>
    <property type="match status" value="1"/>
</dbReference>
<sequence>MTDSAHSQAPLDASPEEVEAAMAANVADEMARLQAELAELKAKNADLADQFLRAKADTENMRRRTEEEVAKARKFGIEGFAESLLPVCDSLDAALAIQNANAEQLREGSEATLRQLLQALERNKVVVVAPAAGEKFDPHQHQAISVVPAEQEANTVVSVLQKGYLIVDRVLRPALVTVAAPK</sequence>
<feature type="coiled-coil region" evidence="6">
    <location>
        <begin position="23"/>
        <end position="68"/>
    </location>
</feature>
<dbReference type="RefSeq" id="WP_377723445.1">
    <property type="nucleotide sequence ID" value="NZ_JBHSEW010000001.1"/>
</dbReference>
<dbReference type="InterPro" id="IPR000740">
    <property type="entry name" value="GrpE"/>
</dbReference>
<dbReference type="InterPro" id="IPR013805">
    <property type="entry name" value="GrpE_CC"/>
</dbReference>
<dbReference type="InterPro" id="IPR009012">
    <property type="entry name" value="GrpE_head"/>
</dbReference>
<evidence type="ECO:0000256" key="2">
    <source>
        <dbReference type="ARBA" id="ARBA00023186"/>
    </source>
</evidence>
<dbReference type="NCBIfam" id="NF010738">
    <property type="entry name" value="PRK14140.1"/>
    <property type="match status" value="1"/>
</dbReference>
<evidence type="ECO:0000313" key="7">
    <source>
        <dbReference type="EMBL" id="MFC4620961.1"/>
    </source>
</evidence>
<dbReference type="PRINTS" id="PR00773">
    <property type="entry name" value="GRPEPROTEIN"/>
</dbReference>
<dbReference type="NCBIfam" id="NF010737">
    <property type="entry name" value="PRK14139.1"/>
    <property type="match status" value="1"/>
</dbReference>
<dbReference type="PANTHER" id="PTHR21237">
    <property type="entry name" value="GRPE PROTEIN"/>
    <property type="match status" value="1"/>
</dbReference>